<comment type="subcellular location">
    <subcellularLocation>
        <location evidence="1">Cell outer membrane</location>
        <topology evidence="1">Multi-pass membrane protein</topology>
    </subcellularLocation>
</comment>
<gene>
    <name evidence="6" type="ORF">NM06_06870</name>
</gene>
<evidence type="ECO:0000313" key="7">
    <source>
        <dbReference type="Proteomes" id="UP000030451"/>
    </source>
</evidence>
<dbReference type="Proteomes" id="UP000030451">
    <property type="component" value="Unassembled WGS sequence"/>
</dbReference>
<evidence type="ECO:0000256" key="1">
    <source>
        <dbReference type="ARBA" id="ARBA00004571"/>
    </source>
</evidence>
<evidence type="ECO:0000313" key="6">
    <source>
        <dbReference type="EMBL" id="KGY09559.1"/>
    </source>
</evidence>
<keyword evidence="3" id="KW-0472">Membrane</keyword>
<comment type="caution">
    <text evidence="6">The sequence shown here is derived from an EMBL/GenBank/DDBJ whole genome shotgun (WGS) entry which is preliminary data.</text>
</comment>
<evidence type="ECO:0000256" key="2">
    <source>
        <dbReference type="ARBA" id="ARBA00022729"/>
    </source>
</evidence>
<evidence type="ECO:0000256" key="3">
    <source>
        <dbReference type="ARBA" id="ARBA00023136"/>
    </source>
</evidence>
<accession>A0A0A5I1D9</accession>
<reference evidence="6 7" key="1">
    <citation type="submission" date="2014-10" db="EMBL/GenBank/DDBJ databases">
        <title>Genome sequencing of Vibrio sinaloensis T08.</title>
        <authorList>
            <person name="Chan K.-G."/>
            <person name="Mohamad N.I."/>
        </authorList>
    </citation>
    <scope>NUCLEOTIDE SEQUENCE [LARGE SCALE GENOMIC DNA]</scope>
    <source>
        <strain evidence="6 7">T08</strain>
    </source>
</reference>
<proteinExistence type="predicted"/>
<feature type="domain" description="Porin" evidence="5">
    <location>
        <begin position="7"/>
        <end position="299"/>
    </location>
</feature>
<dbReference type="GO" id="GO:0015288">
    <property type="term" value="F:porin activity"/>
    <property type="evidence" value="ECO:0007669"/>
    <property type="project" value="InterPro"/>
</dbReference>
<dbReference type="InterPro" id="IPR050298">
    <property type="entry name" value="Gram-neg_bact_OMP"/>
</dbReference>
<name>A0A0A5I1D9_PHOS4</name>
<feature type="chain" id="PRO_5002023558" evidence="4">
    <location>
        <begin position="20"/>
        <end position="315"/>
    </location>
</feature>
<evidence type="ECO:0000259" key="5">
    <source>
        <dbReference type="Pfam" id="PF13609"/>
    </source>
</evidence>
<dbReference type="GO" id="GO:0009279">
    <property type="term" value="C:cell outer membrane"/>
    <property type="evidence" value="ECO:0007669"/>
    <property type="project" value="UniProtKB-SubCell"/>
</dbReference>
<dbReference type="Gene3D" id="2.40.160.10">
    <property type="entry name" value="Porin"/>
    <property type="match status" value="1"/>
</dbReference>
<dbReference type="InterPro" id="IPR033900">
    <property type="entry name" value="Gram_neg_porin_domain"/>
</dbReference>
<dbReference type="EMBL" id="JRWP01000005">
    <property type="protein sequence ID" value="KGY09559.1"/>
    <property type="molecule type" value="Genomic_DNA"/>
</dbReference>
<evidence type="ECO:0000256" key="4">
    <source>
        <dbReference type="SAM" id="SignalP"/>
    </source>
</evidence>
<dbReference type="PANTHER" id="PTHR34501">
    <property type="entry name" value="PROTEIN YDDL-RELATED"/>
    <property type="match status" value="1"/>
</dbReference>
<dbReference type="PANTHER" id="PTHR34501:SF2">
    <property type="entry name" value="OUTER MEMBRANE PORIN F-RELATED"/>
    <property type="match status" value="1"/>
</dbReference>
<dbReference type="AlphaFoldDB" id="A0A0A5I1D9"/>
<dbReference type="InterPro" id="IPR023614">
    <property type="entry name" value="Porin_dom_sf"/>
</dbReference>
<dbReference type="OrthoDB" id="6213950at2"/>
<dbReference type="SUPFAM" id="SSF56935">
    <property type="entry name" value="Porins"/>
    <property type="match status" value="1"/>
</dbReference>
<organism evidence="6 7">
    <name type="scientific">Photobacterium sp. (strain ATCC 43367)</name>
    <dbReference type="NCBI Taxonomy" id="379097"/>
    <lineage>
        <taxon>Bacteria</taxon>
        <taxon>Pseudomonadati</taxon>
        <taxon>Pseudomonadota</taxon>
        <taxon>Gammaproteobacteria</taxon>
        <taxon>Vibrionales</taxon>
        <taxon>Vibrionaceae</taxon>
        <taxon>Vibrio</taxon>
        <taxon>Vibrio oreintalis group</taxon>
    </lineage>
</organism>
<protein>
    <submittedName>
        <fullName evidence="6">Membrane protein</fullName>
    </submittedName>
</protein>
<keyword evidence="2 4" id="KW-0732">Signal</keyword>
<feature type="signal peptide" evidence="4">
    <location>
        <begin position="1"/>
        <end position="19"/>
    </location>
</feature>
<sequence>MKKTLVALSVLMAATSAQAIELYNQDGATVNMGGDIEVRYKKDTAKDSEFKQEIDDSDLNFDIRYAVNDQLSVGGYWELNDLATKDGEGGDAYVSFITTEFGTVKIGKTATQLDDAGVGSDYLFGIESFVEATDFSGDEVVRYDLDKGNFYFGLAAMQDKANEDLVGEDGNYFDFKAGYRVADFDLSAFYGKAKLRGSDDDGAVEADLSIGALQATYGGIENLNLEVGYYKAEESKADTDAQTFAFAADYTMDKVKFAGGISSTDYSVSSKEDHKDWFINAGYTLAPNTTVYAEVGGNDKEESETGFGVGIKSSF</sequence>
<dbReference type="RefSeq" id="WP_038189465.1">
    <property type="nucleotide sequence ID" value="NZ_JRWP01000005.1"/>
</dbReference>
<dbReference type="Pfam" id="PF13609">
    <property type="entry name" value="Porin_4"/>
    <property type="match status" value="1"/>
</dbReference>